<evidence type="ECO:0000313" key="3">
    <source>
        <dbReference type="Proteomes" id="UP000199397"/>
    </source>
</evidence>
<keyword evidence="2" id="KW-0378">Hydrolase</keyword>
<dbReference type="STRING" id="525918.SAMN05660964_02870"/>
<dbReference type="Pfam" id="PF04307">
    <property type="entry name" value="YdjM"/>
    <property type="match status" value="1"/>
</dbReference>
<dbReference type="GO" id="GO:0016787">
    <property type="term" value="F:hydrolase activity"/>
    <property type="evidence" value="ECO:0007669"/>
    <property type="project" value="UniProtKB-KW"/>
</dbReference>
<keyword evidence="1" id="KW-0812">Transmembrane</keyword>
<dbReference type="AlphaFoldDB" id="A0A1H4F8I6"/>
<keyword evidence="1" id="KW-1133">Transmembrane helix</keyword>
<feature type="transmembrane region" description="Helical" evidence="1">
    <location>
        <begin position="61"/>
        <end position="79"/>
    </location>
</feature>
<protein>
    <submittedName>
        <fullName evidence="2">LexA-binding, inner membrane-associated putative hydrolase</fullName>
    </submittedName>
</protein>
<keyword evidence="3" id="KW-1185">Reference proteome</keyword>
<dbReference type="Proteomes" id="UP000199397">
    <property type="component" value="Unassembled WGS sequence"/>
</dbReference>
<dbReference type="EMBL" id="FNQP01000019">
    <property type="protein sequence ID" value="SEA93579.1"/>
    <property type="molecule type" value="Genomic_DNA"/>
</dbReference>
<dbReference type="OrthoDB" id="5295350at2"/>
<accession>A0A1H4F8I6</accession>
<proteinExistence type="predicted"/>
<feature type="transmembrane region" description="Helical" evidence="1">
    <location>
        <begin position="140"/>
        <end position="159"/>
    </location>
</feature>
<name>A0A1H4F8I6_9GAMM</name>
<evidence type="ECO:0000256" key="1">
    <source>
        <dbReference type="SAM" id="Phobius"/>
    </source>
</evidence>
<dbReference type="RefSeq" id="WP_093069723.1">
    <property type="nucleotide sequence ID" value="NZ_FNQP01000019.1"/>
</dbReference>
<sequence>MANFSTHITVAAAGAGLLSVLCLQVGLVEPREALMLALLGTIGGILPDIDLQHAYPSRIMFSLFAIIAAFMVVFSNQNNLSIVELWGVGLITFGLIRFPIWTVFHEYTTHRGSIHSLVAAVLFMFLTAAFAFHVMGESPFIAWLFGLFVFLGFVLHLVLDELYSVDFMNHRIKRSFGTALKILDWKKREKSTALVVATIIAWAVVPDSHAFWDTLLSADTYRIIGARLLP</sequence>
<evidence type="ECO:0000313" key="2">
    <source>
        <dbReference type="EMBL" id="SEA93579.1"/>
    </source>
</evidence>
<reference evidence="2 3" key="1">
    <citation type="submission" date="2016-10" db="EMBL/GenBank/DDBJ databases">
        <authorList>
            <person name="de Groot N.N."/>
        </authorList>
    </citation>
    <scope>NUCLEOTIDE SEQUENCE [LARGE SCALE GENOMIC DNA]</scope>
    <source>
        <strain evidence="2 3">DSM 21228</strain>
    </source>
</reference>
<feature type="transmembrane region" description="Helical" evidence="1">
    <location>
        <begin position="116"/>
        <end position="134"/>
    </location>
</feature>
<dbReference type="InterPro" id="IPR007404">
    <property type="entry name" value="YdjM-like"/>
</dbReference>
<organism evidence="2 3">
    <name type="scientific">Thiothrix caldifontis</name>
    <dbReference type="NCBI Taxonomy" id="525918"/>
    <lineage>
        <taxon>Bacteria</taxon>
        <taxon>Pseudomonadati</taxon>
        <taxon>Pseudomonadota</taxon>
        <taxon>Gammaproteobacteria</taxon>
        <taxon>Thiotrichales</taxon>
        <taxon>Thiotrichaceae</taxon>
        <taxon>Thiothrix</taxon>
    </lineage>
</organism>
<gene>
    <name evidence="2" type="ORF">SAMN05660964_02870</name>
</gene>
<feature type="transmembrane region" description="Helical" evidence="1">
    <location>
        <begin position="85"/>
        <end position="104"/>
    </location>
</feature>
<keyword evidence="1" id="KW-0472">Membrane</keyword>